<name>L0ATL5_THEEQ</name>
<evidence type="ECO:0000313" key="1">
    <source>
        <dbReference type="EMBL" id="AFZ78987.1"/>
    </source>
</evidence>
<dbReference type="EMBL" id="CP001669">
    <property type="protein sequence ID" value="AFZ78987.1"/>
    <property type="molecule type" value="Genomic_DNA"/>
</dbReference>
<sequence length="564" mass="63532">MDNRIDLWIPIRPNTESDIFHMENVLDLRKSIEDDIRNNNVGVVVSDHNNKEIIMKDVLSTLNNAGFSSLDFVQPVVNNVDTGFLAAICSGEYIVLAWISNLPTASVRAVMQENTVSRPQRSKKKKKFDFGESDDEEYDTINNKRASKENEIPAIAGYEVLNQPFDSIDRFDFTKCFENFPVASKKIYSSLLYAKTLAIVDVGLCYSIFGIQDSNDKDLVFNIYFSVGTSIRTFKVKFERDDVTFPNINDSKTEISPLKTIVDLNKNIEMLKCYKLISSNEDHHIIIATVESSILVHIIAKSITKYITCGNIPITSYSLEPLYMVDGNLAQINAIDSGSTVYRIILDNTYNLKIEEVIDKNPDALQCFTACENFSTMTYECIISGQIIEMRANIRHNSIFISVLFAIINGNGLSPLIHYIIANKGNLIPKNTIFGLTTGVNSEREPVSTCENIDDLMKTIDAYVSAKDDNLVKTFYDALGHIQDGNRSKIAFTLYLLACLEATGELQPENEKTITCTESSKSILTKILKDLSPTNYDLKKIYKLMSNADPKNHIVQILRNRRLP</sequence>
<dbReference type="OrthoDB" id="365382at2759"/>
<organism evidence="1 2">
    <name type="scientific">Theileria equi strain WA</name>
    <dbReference type="NCBI Taxonomy" id="1537102"/>
    <lineage>
        <taxon>Eukaryota</taxon>
        <taxon>Sar</taxon>
        <taxon>Alveolata</taxon>
        <taxon>Apicomplexa</taxon>
        <taxon>Aconoidasida</taxon>
        <taxon>Piroplasmida</taxon>
        <taxon>Theileriidae</taxon>
        <taxon>Theileria</taxon>
    </lineage>
</organism>
<proteinExistence type="predicted"/>
<reference evidence="1 2" key="1">
    <citation type="journal article" date="2012" name="BMC Genomics">
        <title>Comparative genomic analysis and phylogenetic position of Theileria equi.</title>
        <authorList>
            <person name="Kappmeyer L.S."/>
            <person name="Thiagarajan M."/>
            <person name="Herndon D.R."/>
            <person name="Ramsay J.D."/>
            <person name="Caler E."/>
            <person name="Djikeng A."/>
            <person name="Gillespie J.J."/>
            <person name="Lau A.O."/>
            <person name="Roalson E.H."/>
            <person name="Silva J.C."/>
            <person name="Silva M.G."/>
            <person name="Suarez C.E."/>
            <person name="Ueti M.W."/>
            <person name="Nene V.M."/>
            <person name="Mealey R.H."/>
            <person name="Knowles D.P."/>
            <person name="Brayton K.A."/>
        </authorList>
    </citation>
    <scope>NUCLEOTIDE SEQUENCE [LARGE SCALE GENOMIC DNA]</scope>
    <source>
        <strain evidence="1 2">WA</strain>
    </source>
</reference>
<dbReference type="Proteomes" id="UP000031512">
    <property type="component" value="Chromosome 1"/>
</dbReference>
<protein>
    <submittedName>
        <fullName evidence="1">Uncharacterized protein</fullName>
    </submittedName>
</protein>
<dbReference type="RefSeq" id="XP_004828653.1">
    <property type="nucleotide sequence ID" value="XM_004828596.1"/>
</dbReference>
<evidence type="ECO:0000313" key="2">
    <source>
        <dbReference type="Proteomes" id="UP000031512"/>
    </source>
</evidence>
<dbReference type="GeneID" id="15803343"/>
<keyword evidence="2" id="KW-1185">Reference proteome</keyword>
<dbReference type="eggNOG" id="ENOG502TN4M">
    <property type="taxonomic scope" value="Eukaryota"/>
</dbReference>
<dbReference type="AlphaFoldDB" id="L0ATL5"/>
<dbReference type="KEGG" id="beq:BEWA_018300"/>
<accession>L0ATL5</accession>
<dbReference type="VEuPathDB" id="PiroplasmaDB:BEWA_018300"/>
<gene>
    <name evidence="1" type="ORF">BEWA_018300</name>
</gene>